<keyword evidence="2" id="KW-0479">Metal-binding</keyword>
<evidence type="ECO:0000256" key="2">
    <source>
        <dbReference type="ARBA" id="ARBA00022723"/>
    </source>
</evidence>
<feature type="compositionally biased region" description="Polar residues" evidence="7">
    <location>
        <begin position="339"/>
        <end position="369"/>
    </location>
</feature>
<organism evidence="9 10">
    <name type="scientific">Anopheles arabiensis</name>
    <name type="common">Mosquito</name>
    <dbReference type="NCBI Taxonomy" id="7173"/>
    <lineage>
        <taxon>Eukaryota</taxon>
        <taxon>Metazoa</taxon>
        <taxon>Ecdysozoa</taxon>
        <taxon>Arthropoda</taxon>
        <taxon>Hexapoda</taxon>
        <taxon>Insecta</taxon>
        <taxon>Pterygota</taxon>
        <taxon>Neoptera</taxon>
        <taxon>Endopterygota</taxon>
        <taxon>Diptera</taxon>
        <taxon>Nematocera</taxon>
        <taxon>Culicoidea</taxon>
        <taxon>Culicidae</taxon>
        <taxon>Anophelinae</taxon>
        <taxon>Anopheles</taxon>
    </lineage>
</organism>
<feature type="compositionally biased region" description="Low complexity" evidence="7">
    <location>
        <begin position="490"/>
        <end position="500"/>
    </location>
</feature>
<keyword evidence="3 6" id="KW-0863">Zinc-finger</keyword>
<keyword evidence="5" id="KW-0175">Coiled coil</keyword>
<evidence type="ECO:0000256" key="1">
    <source>
        <dbReference type="ARBA" id="ARBA00010843"/>
    </source>
</evidence>
<feature type="compositionally biased region" description="Low complexity" evidence="7">
    <location>
        <begin position="929"/>
        <end position="983"/>
    </location>
</feature>
<evidence type="ECO:0000256" key="6">
    <source>
        <dbReference type="PROSITE-ProRule" id="PRU01371"/>
    </source>
</evidence>
<dbReference type="PANTHER" id="PTHR14649">
    <property type="entry name" value="ZINC FINGER C2HC DOMAIN-CONTAINING PROTEIN 1C"/>
    <property type="match status" value="1"/>
</dbReference>
<feature type="compositionally biased region" description="Low complexity" evidence="7">
    <location>
        <begin position="872"/>
        <end position="885"/>
    </location>
</feature>
<evidence type="ECO:0000256" key="7">
    <source>
        <dbReference type="SAM" id="MobiDB-lite"/>
    </source>
</evidence>
<evidence type="ECO:0000313" key="9">
    <source>
        <dbReference type="EnsemblMetazoa" id="AARA005914-PA"/>
    </source>
</evidence>
<feature type="compositionally biased region" description="Polar residues" evidence="7">
    <location>
        <begin position="795"/>
        <end position="826"/>
    </location>
</feature>
<comment type="similarity">
    <text evidence="1">Belongs to the ZC2HC1 family.</text>
</comment>
<feature type="region of interest" description="Disordered" evidence="7">
    <location>
        <begin position="872"/>
        <end position="985"/>
    </location>
</feature>
<feature type="compositionally biased region" description="Low complexity" evidence="7">
    <location>
        <begin position="323"/>
        <end position="338"/>
    </location>
</feature>
<dbReference type="PANTHER" id="PTHR14649:SF1">
    <property type="entry name" value="ZINC FINGER C2HC DOMAIN-CONTAINING PROTEIN 1C"/>
    <property type="match status" value="1"/>
</dbReference>
<feature type="region of interest" description="Disordered" evidence="7">
    <location>
        <begin position="320"/>
        <end position="371"/>
    </location>
</feature>
<keyword evidence="10" id="KW-1185">Reference proteome</keyword>
<feature type="compositionally biased region" description="Basic and acidic residues" evidence="7">
    <location>
        <begin position="737"/>
        <end position="752"/>
    </location>
</feature>
<feature type="region of interest" description="Disordered" evidence="7">
    <location>
        <begin position="166"/>
        <end position="194"/>
    </location>
</feature>
<feature type="compositionally biased region" description="Low complexity" evidence="7">
    <location>
        <begin position="702"/>
        <end position="725"/>
    </location>
</feature>
<feature type="compositionally biased region" description="Polar residues" evidence="7">
    <location>
        <begin position="886"/>
        <end position="907"/>
    </location>
</feature>
<dbReference type="GO" id="GO:0008270">
    <property type="term" value="F:zinc ion binding"/>
    <property type="evidence" value="ECO:0007669"/>
    <property type="project" value="UniProtKB-KW"/>
</dbReference>
<dbReference type="PROSITE" id="PS52027">
    <property type="entry name" value="ZF_C2HC_C3H"/>
    <property type="match status" value="1"/>
</dbReference>
<dbReference type="Pfam" id="PF13913">
    <property type="entry name" value="zf-C2HC_2"/>
    <property type="match status" value="2"/>
</dbReference>
<protein>
    <recommendedName>
        <fullName evidence="8">C2HC/C3H-type domain-containing protein</fullName>
    </recommendedName>
</protein>
<dbReference type="InterPro" id="IPR026104">
    <property type="entry name" value="ZNF_C2HC_dom_1C"/>
</dbReference>
<feature type="region of interest" description="Disordered" evidence="7">
    <location>
        <begin position="666"/>
        <end position="831"/>
    </location>
</feature>
<feature type="compositionally biased region" description="Polar residues" evidence="7">
    <location>
        <begin position="1059"/>
        <end position="1110"/>
    </location>
</feature>
<dbReference type="EnsemblMetazoa" id="AARA005914-RA">
    <property type="protein sequence ID" value="AARA005914-PA"/>
    <property type="gene ID" value="AARA005914"/>
</dbReference>
<feature type="compositionally biased region" description="Basic and acidic residues" evidence="7">
    <location>
        <begin position="685"/>
        <end position="701"/>
    </location>
</feature>
<dbReference type="Proteomes" id="UP000075840">
    <property type="component" value="Unassembled WGS sequence"/>
</dbReference>
<evidence type="ECO:0000256" key="5">
    <source>
        <dbReference type="ARBA" id="ARBA00023054"/>
    </source>
</evidence>
<evidence type="ECO:0000256" key="3">
    <source>
        <dbReference type="ARBA" id="ARBA00022771"/>
    </source>
</evidence>
<keyword evidence="4" id="KW-0862">Zinc</keyword>
<reference evidence="9" key="1">
    <citation type="submission" date="2022-08" db="UniProtKB">
        <authorList>
            <consortium name="EnsemblMetazoa"/>
        </authorList>
    </citation>
    <scope>IDENTIFICATION</scope>
    <source>
        <strain evidence="9">Dongola</strain>
    </source>
</reference>
<dbReference type="InterPro" id="IPR049899">
    <property type="entry name" value="Znf_C2HC_C3H"/>
</dbReference>
<feature type="compositionally biased region" description="Polar residues" evidence="7">
    <location>
        <begin position="1170"/>
        <end position="1187"/>
    </location>
</feature>
<feature type="region of interest" description="Disordered" evidence="7">
    <location>
        <begin position="1059"/>
        <end position="1120"/>
    </location>
</feature>
<feature type="domain" description="C2HC/C3H-type" evidence="8">
    <location>
        <begin position="84"/>
        <end position="113"/>
    </location>
</feature>
<sequence>MDSDTDFERTINNAMDALENAIENGFDEDFKERYDHRFEGSWSDNNLNEKQLYTEAEKEEPVYIEECKSYETFDPSYEPPPNLELQPCPICLRKFAPASLSKHTGICERVQTKKRKPFDSSRQRREGTELASYLPKNFGLPQKTVSSSNEAIPVRKLSLSKTPTFERKEFSPTTMSTSMPSASTPKPALKRSMSQQNEPCPYCERCFGMKAYDRHVEWCREKAILNRNVNNNQSISAAKERLQARIQYKAPQIRSKRALNREKYSGSLSCSGSTNSLAELDLHMPRHNSMSSSVSSDNGYSPDRYDPFLSARRQLEELFSPATSLIHTSSPSSTTSTSRLNQMSPNGGTANDKSASGNATKHTPHNSNFRRAYSLRMPRKVSRPMYVEKAKSNIQKGITDDGPVSPNFLKSSEYDELPIKSTFNALQMAEPKPKLRDSSTVRKNLKLEIKDPNNPAGGEIPLSKTDSLAVFLKYENELALSEKDMKDKSNSLSKRTSSLSAEVNQQKKQEVLSVGPSPVKANETITVDEEQQKHKKNVQAIEDETAKKQTQKLVPIKLEPINITYNSNNASEATDIKPVVISLDAIIGKPSIKKQKEPQVDSDNRADNSYIDPKLINKCDNLPINLVMPSTKDADGSCSSRNSNTIGNICSDGNQLALKTIEPKVERSAVISPPPRASLSVAPKPPERTRNETCFDYRKSNNEPSSSEPSTSNNSSPTTSHSSSPVDHRISKNSTNCDKRPQLSRQDREDSGYRTGQESGQSDVHEQPKKPSPSPSASKNNEDNVPKNPAFKPTYNLNRLRSPSSALNNFSNTLPSSNSTAPSTPVNRDRPTISSALEHFDVDEFMQSLEDLHRQSPISAREYKHSLFVHSNSSVTSRSVASSQSDHTNNNKRSNSLDSGHGNSVANSIRYVRKHESSGVPRMDVCVRNGSGTASNNNSSNSSSSFSSPSHYSNSNNSNSYYNSSSTNNNNSHNHSTSASNANDAAKCAEVVHPLGQQMNYARNSPAIAHRRRSEDAAGISLPAVPLLPSSNTGGSGALSSLQNLPNIHKATAADTLLNGNNKTMQQPGTLPYYSSPSPVNGRKNSYSNKSYHANNTGTSASTPASSHLTGNVHEPRYPAESFDHLERDLLKSVQELNRMCGSSSSVCSIDSEELYSVEDYPLNKRSSERSQVSADSAYRSLSTQSPPDYAPPVPIRQARPNSRSSTTSQSQPAQSTNEPFNSLSLHTALPPITSAIIKGHRMEAHLMKDSPEGGPNLIMNPMSKFCHECGARFMISSAKFCMSCGVRRIMLD</sequence>
<accession>A0A8W7M2D9</accession>
<evidence type="ECO:0000259" key="8">
    <source>
        <dbReference type="PROSITE" id="PS52027"/>
    </source>
</evidence>
<feature type="compositionally biased region" description="Low complexity" evidence="7">
    <location>
        <begin position="171"/>
        <end position="187"/>
    </location>
</feature>
<feature type="region of interest" description="Disordered" evidence="7">
    <location>
        <begin position="483"/>
        <end position="517"/>
    </location>
</feature>
<proteinExistence type="inferred from homology"/>
<dbReference type="EMBL" id="APCN01005154">
    <property type="status" value="NOT_ANNOTATED_CDS"/>
    <property type="molecule type" value="Genomic_DNA"/>
</dbReference>
<feature type="region of interest" description="Disordered" evidence="7">
    <location>
        <begin position="1164"/>
        <end position="1225"/>
    </location>
</feature>
<evidence type="ECO:0000313" key="10">
    <source>
        <dbReference type="Proteomes" id="UP000075840"/>
    </source>
</evidence>
<name>A0A8W7M2D9_ANOAR</name>
<feature type="compositionally biased region" description="Low complexity" evidence="7">
    <location>
        <begin position="1203"/>
        <end position="1217"/>
    </location>
</feature>
<evidence type="ECO:0000256" key="4">
    <source>
        <dbReference type="ARBA" id="ARBA00022833"/>
    </source>
</evidence>